<organism evidence="2 3">
    <name type="scientific">Coemansia biformis</name>
    <dbReference type="NCBI Taxonomy" id="1286918"/>
    <lineage>
        <taxon>Eukaryota</taxon>
        <taxon>Fungi</taxon>
        <taxon>Fungi incertae sedis</taxon>
        <taxon>Zoopagomycota</taxon>
        <taxon>Kickxellomycotina</taxon>
        <taxon>Kickxellomycetes</taxon>
        <taxon>Kickxellales</taxon>
        <taxon>Kickxellaceae</taxon>
        <taxon>Coemansia</taxon>
    </lineage>
</organism>
<evidence type="ECO:0000256" key="1">
    <source>
        <dbReference type="SAM" id="MobiDB-lite"/>
    </source>
</evidence>
<name>A0A9W7XPH3_9FUNG</name>
<accession>A0A9W7XPH3</accession>
<dbReference type="Proteomes" id="UP001143981">
    <property type="component" value="Unassembled WGS sequence"/>
</dbReference>
<dbReference type="OrthoDB" id="69928at2759"/>
<feature type="region of interest" description="Disordered" evidence="1">
    <location>
        <begin position="293"/>
        <end position="325"/>
    </location>
</feature>
<evidence type="ECO:0000313" key="3">
    <source>
        <dbReference type="Proteomes" id="UP001143981"/>
    </source>
</evidence>
<keyword evidence="3" id="KW-1185">Reference proteome</keyword>
<protein>
    <submittedName>
        <fullName evidence="2">Uncharacterized protein</fullName>
    </submittedName>
</protein>
<comment type="caution">
    <text evidence="2">The sequence shown here is derived from an EMBL/GenBank/DDBJ whole genome shotgun (WGS) entry which is preliminary data.</text>
</comment>
<dbReference type="EMBL" id="JANBOI010003664">
    <property type="protein sequence ID" value="KAJ1718214.1"/>
    <property type="molecule type" value="Genomic_DNA"/>
</dbReference>
<gene>
    <name evidence="2" type="ORF">LPJ61_006753</name>
</gene>
<reference evidence="2" key="1">
    <citation type="submission" date="2022-07" db="EMBL/GenBank/DDBJ databases">
        <title>Phylogenomic reconstructions and comparative analyses of Kickxellomycotina fungi.</title>
        <authorList>
            <person name="Reynolds N.K."/>
            <person name="Stajich J.E."/>
            <person name="Barry K."/>
            <person name="Grigoriev I.V."/>
            <person name="Crous P."/>
            <person name="Smith M.E."/>
        </authorList>
    </citation>
    <scope>NUCLEOTIDE SEQUENCE</scope>
    <source>
        <strain evidence="2">BCRC 34381</strain>
    </source>
</reference>
<feature type="region of interest" description="Disordered" evidence="1">
    <location>
        <begin position="246"/>
        <end position="269"/>
    </location>
</feature>
<feature type="non-terminal residue" evidence="2">
    <location>
        <position position="358"/>
    </location>
</feature>
<dbReference type="AlphaFoldDB" id="A0A9W7XPH3"/>
<sequence length="358" mass="37430">MTPLQSQVFRAVRDSGLLSTMRTLRAAMGDAQTHVVRRGAPERPVSWKDTLASMDVLSVQMWGGVAASSPSASHRLEDELLAGWQLPDGTVWGKCHLQPDQEQQQQQARPGAGSKDDAVHARWRQLLWLLSVALEALPQLLAAVDATAVARAPQREKQATQIVCEDDQGSCTTDDEAEPETVCFRGRPRQALNIAAVVAAGAAATETAAAVSPAPLAAAPAATTRAGVGGSLSAAAAASNAALVPAQLPPPARDEERSTTAVVEPRSQGTPLVDAEHDEVVCAATAAALRTQHGRGAIGSQRTGATVTRSNSGSSGCGRPWQPLDQQSAAGLYPAQTTLAPSDAQEHEYGMSVIHSWE</sequence>
<feature type="compositionally biased region" description="Polar residues" evidence="1">
    <location>
        <begin position="300"/>
        <end position="314"/>
    </location>
</feature>
<evidence type="ECO:0000313" key="2">
    <source>
        <dbReference type="EMBL" id="KAJ1718214.1"/>
    </source>
</evidence>
<proteinExistence type="predicted"/>